<reference evidence="5 6" key="1">
    <citation type="submission" date="2019-02" db="EMBL/GenBank/DDBJ databases">
        <title>Genomic Encyclopedia of Type Strains, Phase IV (KMG-IV): sequencing the most valuable type-strain genomes for metagenomic binning, comparative biology and taxonomic classification.</title>
        <authorList>
            <person name="Goeker M."/>
        </authorList>
    </citation>
    <scope>NUCLEOTIDE SEQUENCE [LARGE SCALE GENOMIC DNA]</scope>
    <source>
        <strain evidence="5 6">DSM 29486</strain>
    </source>
</reference>
<dbReference type="OrthoDB" id="2032459at2"/>
<dbReference type="SUPFAM" id="SSF46689">
    <property type="entry name" value="Homeodomain-like"/>
    <property type="match status" value="2"/>
</dbReference>
<dbReference type="Proteomes" id="UP000292927">
    <property type="component" value="Unassembled WGS sequence"/>
</dbReference>
<dbReference type="GO" id="GO:0003700">
    <property type="term" value="F:DNA-binding transcription factor activity"/>
    <property type="evidence" value="ECO:0007669"/>
    <property type="project" value="InterPro"/>
</dbReference>
<evidence type="ECO:0000259" key="4">
    <source>
        <dbReference type="PROSITE" id="PS01124"/>
    </source>
</evidence>
<protein>
    <submittedName>
        <fullName evidence="5">AraC-like DNA-binding protein</fullName>
    </submittedName>
</protein>
<dbReference type="InterPro" id="IPR009057">
    <property type="entry name" value="Homeodomain-like_sf"/>
</dbReference>
<accession>A0A4Q7P2K0</accession>
<dbReference type="InterPro" id="IPR020449">
    <property type="entry name" value="Tscrpt_reg_AraC-type_HTH"/>
</dbReference>
<dbReference type="PANTHER" id="PTHR43280:SF28">
    <property type="entry name" value="HTH-TYPE TRANSCRIPTIONAL ACTIVATOR RHAS"/>
    <property type="match status" value="1"/>
</dbReference>
<dbReference type="AlphaFoldDB" id="A0A4Q7P2K0"/>
<keyword evidence="3" id="KW-0804">Transcription</keyword>
<dbReference type="SMART" id="SM00342">
    <property type="entry name" value="HTH_ARAC"/>
    <property type="match status" value="1"/>
</dbReference>
<dbReference type="PRINTS" id="PR00032">
    <property type="entry name" value="HTHARAC"/>
</dbReference>
<comment type="caution">
    <text evidence="5">The sequence shown here is derived from an EMBL/GenBank/DDBJ whole genome shotgun (WGS) entry which is preliminary data.</text>
</comment>
<dbReference type="InterPro" id="IPR018062">
    <property type="entry name" value="HTH_AraC-typ_CS"/>
</dbReference>
<proteinExistence type="predicted"/>
<keyword evidence="6" id="KW-1185">Reference proteome</keyword>
<organism evidence="5 6">
    <name type="scientific">Cuneatibacter caecimuris</name>
    <dbReference type="NCBI Taxonomy" id="1796618"/>
    <lineage>
        <taxon>Bacteria</taxon>
        <taxon>Bacillati</taxon>
        <taxon>Bacillota</taxon>
        <taxon>Clostridia</taxon>
        <taxon>Lachnospirales</taxon>
        <taxon>Lachnospiraceae</taxon>
        <taxon>Cuneatibacter</taxon>
    </lineage>
</organism>
<name>A0A4Q7P2K0_9FIRM</name>
<keyword evidence="1" id="KW-0805">Transcription regulation</keyword>
<evidence type="ECO:0000313" key="6">
    <source>
        <dbReference type="Proteomes" id="UP000292927"/>
    </source>
</evidence>
<dbReference type="PROSITE" id="PS01124">
    <property type="entry name" value="HTH_ARAC_FAMILY_2"/>
    <property type="match status" value="1"/>
</dbReference>
<evidence type="ECO:0000256" key="2">
    <source>
        <dbReference type="ARBA" id="ARBA00023125"/>
    </source>
</evidence>
<dbReference type="Pfam" id="PF12833">
    <property type="entry name" value="HTH_18"/>
    <property type="match status" value="1"/>
</dbReference>
<dbReference type="EMBL" id="SGXF01000005">
    <property type="protein sequence ID" value="RZS94126.1"/>
    <property type="molecule type" value="Genomic_DNA"/>
</dbReference>
<dbReference type="Gene3D" id="1.10.10.60">
    <property type="entry name" value="Homeodomain-like"/>
    <property type="match status" value="2"/>
</dbReference>
<keyword evidence="2 5" id="KW-0238">DNA-binding</keyword>
<dbReference type="InterPro" id="IPR018060">
    <property type="entry name" value="HTH_AraC"/>
</dbReference>
<dbReference type="PROSITE" id="PS00041">
    <property type="entry name" value="HTH_ARAC_FAMILY_1"/>
    <property type="match status" value="1"/>
</dbReference>
<feature type="domain" description="HTH araC/xylS-type" evidence="4">
    <location>
        <begin position="301"/>
        <end position="399"/>
    </location>
</feature>
<evidence type="ECO:0000313" key="5">
    <source>
        <dbReference type="EMBL" id="RZS94126.1"/>
    </source>
</evidence>
<evidence type="ECO:0000256" key="3">
    <source>
        <dbReference type="ARBA" id="ARBA00023163"/>
    </source>
</evidence>
<dbReference type="GO" id="GO:0043565">
    <property type="term" value="F:sequence-specific DNA binding"/>
    <property type="evidence" value="ECO:0007669"/>
    <property type="project" value="InterPro"/>
</dbReference>
<evidence type="ECO:0000256" key="1">
    <source>
        <dbReference type="ARBA" id="ARBA00023015"/>
    </source>
</evidence>
<gene>
    <name evidence="5" type="ORF">EV209_2494</name>
</gene>
<dbReference type="PANTHER" id="PTHR43280">
    <property type="entry name" value="ARAC-FAMILY TRANSCRIPTIONAL REGULATOR"/>
    <property type="match status" value="1"/>
</dbReference>
<sequence>MDVKDKMAFFQELINCNYKIYFWNYTPEMTLIETNCPAALIAGNAVSLLNFSGSLKKYIQDGGRYPFILETALNMLYIAGFLYQDRQLEQICLLGPAFTGRNSHLLFKKELDQRDLSAKLRSAIFRQIGEVPIIPSAQLFQYAVMFHYCLTGEKITSNEIQFPSGESSTAFDEIQLVSEEHYGIWLAEQALLQMFREGNPDYKRALERTSFLNGGIRFDTGDSLRQQKNSVIILLALCSRAAMAGGLNPSIAYSLNDYYVQMLEDCKTISALSSLTRTMMDDFIQRVRDSKKESSLSRQIKCIRDYISMHPAEKFSISELAGRTGYTEYYFSHKFKKETGVSVADYIRNVKIRQAKLLLSGTQMSIREISNELGFSSSSYFSSTFQKLSGLSPSEYRMKNSKL</sequence>
<dbReference type="RefSeq" id="WP_130435758.1">
    <property type="nucleotide sequence ID" value="NZ_SGXF01000005.1"/>
</dbReference>